<geneLocation type="plasmid" evidence="4">
    <name>lp32-b</name>
</geneLocation>
<dbReference type="Proteomes" id="UP000275571">
    <property type="component" value="Plasmid lp32-B"/>
</dbReference>
<protein>
    <submittedName>
        <fullName evidence="3">Uncharacterized protein</fullName>
    </submittedName>
</protein>
<dbReference type="RefSeq" id="WP_120104861.1">
    <property type="nucleotide sequence ID" value="NZ_CP028887.1"/>
</dbReference>
<feature type="region of interest" description="Disordered" evidence="2">
    <location>
        <begin position="363"/>
        <end position="387"/>
    </location>
</feature>
<proteinExistence type="predicted"/>
<dbReference type="OrthoDB" id="351074at2"/>
<feature type="coiled-coil region" evidence="1">
    <location>
        <begin position="179"/>
        <end position="206"/>
    </location>
</feature>
<evidence type="ECO:0000256" key="1">
    <source>
        <dbReference type="SAM" id="Coils"/>
    </source>
</evidence>
<evidence type="ECO:0000313" key="3">
    <source>
        <dbReference type="EMBL" id="AYE36941.1"/>
    </source>
</evidence>
<evidence type="ECO:0000313" key="4">
    <source>
        <dbReference type="Proteomes" id="UP000275571"/>
    </source>
</evidence>
<dbReference type="InterPro" id="IPR003459">
    <property type="entry name" value="Borrelia_plasmid_OrfA"/>
</dbReference>
<sequence>MISKKDGKYNKKTYQNPQKVEKIRILNELVRENENKSRKSCSEITMYQVKSMIGKKLLRISRMRKIYWSINAKNREYKSDNMQYSAKDILAMSNDLLKRDNEKPVCSRTIQRDIKLMNKIELLKTETVRFGVGRGSLSFYIQNMELADKYRDIIHDEVIKLLKEELADKIIIGDLDKRIANVEFDKEKTRAILKEVEENKEKRKRDEAEIIKCKDIKSDEKDPHLFKPKNNYKYKKNSREMLTKERQKEKTGQKNGVEERLASQYSIENSYMMKLRENSNNKDTYENALCNLETALCEYTRDYKIEHITDHFMEQFLSRYKGKVWMMMRRVDGIISDYEVIWEGRFKDKYPHKYKENVMPIKSSRQVSKQRKTIKDKEEGRDTNVREQKRELRDNIFSILLAQLTITRKTSRSTIAPIIKKFIDKLGDRLSYKGIINNFYYYSLLDILDRKQNIGDSEPDMKIDTKIATKSESNEGRVGLAINLTTSEGFKTTKGLAIENLCRYENNYLENNTNREYTEVAR</sequence>
<feature type="region of interest" description="Disordered" evidence="2">
    <location>
        <begin position="237"/>
        <end position="256"/>
    </location>
</feature>
<reference evidence="3 4" key="1">
    <citation type="journal article" date="2018" name="Infect. Genet. Evol.">
        <title>Genome-wide analysis of Borrelia turcica and 'Candidatus Borrelia tachyglossi' shows relapsing fever-like genomes with unique genomic links to Lyme disease Borrelia.</title>
        <authorList>
            <person name="Gofton A.W."/>
            <person name="Margos G."/>
            <person name="Fingerle V."/>
            <person name="Hepner S."/>
            <person name="Loh S.M."/>
            <person name="Ryan U."/>
            <person name="Irwin P."/>
            <person name="Oskam C.L."/>
        </authorList>
    </citation>
    <scope>NUCLEOTIDE SEQUENCE [LARGE SCALE GENOMIC DNA]</scope>
    <source>
        <strain evidence="3 4">IST7</strain>
        <plasmid evidence="3">lp32-B</plasmid>
    </source>
</reference>
<dbReference type="AlphaFoldDB" id="A0A386PN50"/>
<organism evidence="3 4">
    <name type="scientific">Borrelia turcica IST7</name>
    <dbReference type="NCBI Taxonomy" id="1104446"/>
    <lineage>
        <taxon>Bacteria</taxon>
        <taxon>Pseudomonadati</taxon>
        <taxon>Spirochaetota</taxon>
        <taxon>Spirochaetia</taxon>
        <taxon>Spirochaetales</taxon>
        <taxon>Borreliaceae</taxon>
        <taxon>Borrelia</taxon>
    </lineage>
</organism>
<name>A0A386PN50_9SPIR</name>
<accession>A0A386PN50</accession>
<feature type="compositionally biased region" description="Basic and acidic residues" evidence="2">
    <location>
        <begin position="373"/>
        <end position="387"/>
    </location>
</feature>
<gene>
    <name evidence="3" type="ORF">DB313_05430</name>
</gene>
<dbReference type="EMBL" id="CP028887">
    <property type="protein sequence ID" value="AYE36941.1"/>
    <property type="molecule type" value="Genomic_DNA"/>
</dbReference>
<dbReference type="Pfam" id="PF02414">
    <property type="entry name" value="Borrelia_orfA"/>
    <property type="match status" value="1"/>
</dbReference>
<keyword evidence="4" id="KW-1185">Reference proteome</keyword>
<dbReference type="KEGG" id="btur:DB313_05430"/>
<keyword evidence="3" id="KW-0614">Plasmid</keyword>
<keyword evidence="1" id="KW-0175">Coiled coil</keyword>
<evidence type="ECO:0000256" key="2">
    <source>
        <dbReference type="SAM" id="MobiDB-lite"/>
    </source>
</evidence>